<dbReference type="Pfam" id="PF23924">
    <property type="entry name" value="DUF7263"/>
    <property type="match status" value="1"/>
</dbReference>
<dbReference type="Proteomes" id="UP001597187">
    <property type="component" value="Unassembled WGS sequence"/>
</dbReference>
<evidence type="ECO:0000313" key="3">
    <source>
        <dbReference type="Proteomes" id="UP001597187"/>
    </source>
</evidence>
<evidence type="ECO:0000256" key="1">
    <source>
        <dbReference type="SAM" id="Phobius"/>
    </source>
</evidence>
<accession>A0ABD6ASX6</accession>
<evidence type="ECO:0000313" key="2">
    <source>
        <dbReference type="EMBL" id="MFD1512732.1"/>
    </source>
</evidence>
<dbReference type="InterPro" id="IPR055687">
    <property type="entry name" value="DUF7263"/>
</dbReference>
<gene>
    <name evidence="2" type="ORF">ACFSBT_05480</name>
</gene>
<dbReference type="RefSeq" id="WP_250872712.1">
    <property type="nucleotide sequence ID" value="NZ_JALXFV010000003.1"/>
</dbReference>
<keyword evidence="1" id="KW-1133">Transmembrane helix</keyword>
<name>A0ABD6ASX6_9EURY</name>
<protein>
    <submittedName>
        <fullName evidence="2">Uncharacterized protein</fullName>
    </submittedName>
</protein>
<keyword evidence="3" id="KW-1185">Reference proteome</keyword>
<keyword evidence="1" id="KW-0812">Transmembrane</keyword>
<keyword evidence="1" id="KW-0472">Membrane</keyword>
<sequence length="234" mass="24759">MSTPTPDSGRDGPGDRGQANLPVLAVALLVVTAATGLGLALADGAFAGAERSPGERHVAVSLSERLVAPDGPLTNRGNTLNRTRVARLDAARLDEWFPVAESCDVRIRLDGETVVERGDPTGGTTVRRVVLLEQRQSRTLDLPTDRVTLPRRTPRVTLDVDPPAATTVTAVRANGRVVLHDPSGLDGSYDVALSRLETATLAVEHSGPFTPATVDLTYYPARTTKAELVVTVDA</sequence>
<organism evidence="2 3">
    <name type="scientific">Halomarina rubra</name>
    <dbReference type="NCBI Taxonomy" id="2071873"/>
    <lineage>
        <taxon>Archaea</taxon>
        <taxon>Methanobacteriati</taxon>
        <taxon>Methanobacteriota</taxon>
        <taxon>Stenosarchaea group</taxon>
        <taxon>Halobacteria</taxon>
        <taxon>Halobacteriales</taxon>
        <taxon>Natronomonadaceae</taxon>
        <taxon>Halomarina</taxon>
    </lineage>
</organism>
<reference evidence="2 3" key="1">
    <citation type="journal article" date="2019" name="Int. J. Syst. Evol. Microbiol.">
        <title>The Global Catalogue of Microorganisms (GCM) 10K type strain sequencing project: providing services to taxonomists for standard genome sequencing and annotation.</title>
        <authorList>
            <consortium name="The Broad Institute Genomics Platform"/>
            <consortium name="The Broad Institute Genome Sequencing Center for Infectious Disease"/>
            <person name="Wu L."/>
            <person name="Ma J."/>
        </authorList>
    </citation>
    <scope>NUCLEOTIDE SEQUENCE [LARGE SCALE GENOMIC DNA]</scope>
    <source>
        <strain evidence="2 3">CGMCC 1.12563</strain>
    </source>
</reference>
<dbReference type="EMBL" id="JBHUDC010000003">
    <property type="protein sequence ID" value="MFD1512732.1"/>
    <property type="molecule type" value="Genomic_DNA"/>
</dbReference>
<comment type="caution">
    <text evidence="2">The sequence shown here is derived from an EMBL/GenBank/DDBJ whole genome shotgun (WGS) entry which is preliminary data.</text>
</comment>
<dbReference type="AlphaFoldDB" id="A0ABD6ASX6"/>
<proteinExistence type="predicted"/>
<feature type="transmembrane region" description="Helical" evidence="1">
    <location>
        <begin position="20"/>
        <end position="42"/>
    </location>
</feature>